<feature type="transmembrane region" description="Helical" evidence="7">
    <location>
        <begin position="354"/>
        <end position="373"/>
    </location>
</feature>
<dbReference type="InterPro" id="IPR036259">
    <property type="entry name" value="MFS_trans_sf"/>
</dbReference>
<dbReference type="Gene3D" id="1.20.1250.20">
    <property type="entry name" value="MFS general substrate transporter like domains"/>
    <property type="match status" value="2"/>
</dbReference>
<keyword evidence="3 7" id="KW-0812">Transmembrane</keyword>
<reference evidence="9 10" key="1">
    <citation type="submission" date="2023-08" db="EMBL/GenBank/DDBJ databases">
        <title>Black Yeasts Isolated from many extreme environments.</title>
        <authorList>
            <person name="Coleine C."/>
            <person name="Stajich J.E."/>
            <person name="Selbmann L."/>
        </authorList>
    </citation>
    <scope>NUCLEOTIDE SEQUENCE [LARGE SCALE GENOMIC DNA]</scope>
    <source>
        <strain evidence="9 10">CCFEE 5885</strain>
    </source>
</reference>
<comment type="subcellular location">
    <subcellularLocation>
        <location evidence="1">Membrane</location>
        <topology evidence="1">Multi-pass membrane protein</topology>
    </subcellularLocation>
</comment>
<organism evidence="9 10">
    <name type="scientific">Lithohypha guttulata</name>
    <dbReference type="NCBI Taxonomy" id="1690604"/>
    <lineage>
        <taxon>Eukaryota</taxon>
        <taxon>Fungi</taxon>
        <taxon>Dikarya</taxon>
        <taxon>Ascomycota</taxon>
        <taxon>Pezizomycotina</taxon>
        <taxon>Eurotiomycetes</taxon>
        <taxon>Chaetothyriomycetidae</taxon>
        <taxon>Chaetothyriales</taxon>
        <taxon>Trichomeriaceae</taxon>
        <taxon>Lithohypha</taxon>
    </lineage>
</organism>
<dbReference type="CDD" id="cd17327">
    <property type="entry name" value="MFS_FEN2_like"/>
    <property type="match status" value="1"/>
</dbReference>
<keyword evidence="2" id="KW-0813">Transport</keyword>
<feature type="transmembrane region" description="Helical" evidence="7">
    <location>
        <begin position="295"/>
        <end position="315"/>
    </location>
</feature>
<keyword evidence="5 7" id="KW-0472">Membrane</keyword>
<dbReference type="Proteomes" id="UP001345013">
    <property type="component" value="Unassembled WGS sequence"/>
</dbReference>
<feature type="transmembrane region" description="Helical" evidence="7">
    <location>
        <begin position="445"/>
        <end position="466"/>
    </location>
</feature>
<keyword evidence="10" id="KW-1185">Reference proteome</keyword>
<protein>
    <recommendedName>
        <fullName evidence="8">Major facilitator superfamily (MFS) profile domain-containing protein</fullName>
    </recommendedName>
</protein>
<accession>A0ABR0KDA5</accession>
<feature type="domain" description="Major facilitator superfamily (MFS) profile" evidence="8">
    <location>
        <begin position="60"/>
        <end position="506"/>
    </location>
</feature>
<dbReference type="PANTHER" id="PTHR43791">
    <property type="entry name" value="PERMEASE-RELATED"/>
    <property type="match status" value="1"/>
</dbReference>
<feature type="transmembrane region" description="Helical" evidence="7">
    <location>
        <begin position="152"/>
        <end position="175"/>
    </location>
</feature>
<dbReference type="InterPro" id="IPR020846">
    <property type="entry name" value="MFS_dom"/>
</dbReference>
<feature type="transmembrane region" description="Helical" evidence="7">
    <location>
        <begin position="126"/>
        <end position="146"/>
    </location>
</feature>
<dbReference type="Pfam" id="PF07690">
    <property type="entry name" value="MFS_1"/>
    <property type="match status" value="1"/>
</dbReference>
<dbReference type="PANTHER" id="PTHR43791:SF19">
    <property type="entry name" value="TRANSPORTER, PUTATIVE (AFU_ORTHOLOGUE AFUA_1G01812)-RELATED"/>
    <property type="match status" value="1"/>
</dbReference>
<evidence type="ECO:0000256" key="3">
    <source>
        <dbReference type="ARBA" id="ARBA00022692"/>
    </source>
</evidence>
<evidence type="ECO:0000313" key="9">
    <source>
        <dbReference type="EMBL" id="KAK5093627.1"/>
    </source>
</evidence>
<feature type="transmembrane region" description="Helical" evidence="7">
    <location>
        <begin position="99"/>
        <end position="119"/>
    </location>
</feature>
<dbReference type="InterPro" id="IPR011701">
    <property type="entry name" value="MFS"/>
</dbReference>
<feature type="transmembrane region" description="Helical" evidence="7">
    <location>
        <begin position="379"/>
        <end position="402"/>
    </location>
</feature>
<gene>
    <name evidence="9" type="ORF">LTR24_004181</name>
</gene>
<feature type="transmembrane region" description="Helical" evidence="7">
    <location>
        <begin position="56"/>
        <end position="73"/>
    </location>
</feature>
<keyword evidence="4 7" id="KW-1133">Transmembrane helix</keyword>
<name>A0ABR0KDA5_9EURO</name>
<dbReference type="EMBL" id="JAVRRG010000041">
    <property type="protein sequence ID" value="KAK5093627.1"/>
    <property type="molecule type" value="Genomic_DNA"/>
</dbReference>
<evidence type="ECO:0000256" key="6">
    <source>
        <dbReference type="SAM" id="MobiDB-lite"/>
    </source>
</evidence>
<feature type="region of interest" description="Disordered" evidence="6">
    <location>
        <begin position="1"/>
        <end position="26"/>
    </location>
</feature>
<evidence type="ECO:0000256" key="4">
    <source>
        <dbReference type="ARBA" id="ARBA00022989"/>
    </source>
</evidence>
<feature type="transmembrane region" description="Helical" evidence="7">
    <location>
        <begin position="187"/>
        <end position="207"/>
    </location>
</feature>
<evidence type="ECO:0000256" key="5">
    <source>
        <dbReference type="ARBA" id="ARBA00023136"/>
    </source>
</evidence>
<evidence type="ECO:0000256" key="1">
    <source>
        <dbReference type="ARBA" id="ARBA00004141"/>
    </source>
</evidence>
<feature type="transmembrane region" description="Helical" evidence="7">
    <location>
        <begin position="409"/>
        <end position="425"/>
    </location>
</feature>
<dbReference type="PROSITE" id="PS50850">
    <property type="entry name" value="MFS"/>
    <property type="match status" value="1"/>
</dbReference>
<proteinExistence type="predicted"/>
<sequence length="506" mass="56124">MAEKLTTDHIGGSGSDHSPSLSKDDPLGVLLKLPDPDEGLSEEERLKLDRKVMRKVDFWLIPWLCLLYLISFLDRTNIGNAKIEGLQTDLNMTSNQYNLTLTVFFITYSLVEPATQVLLKWLKPSIFLPIIMIAWAICMTCMGLVHNFSGLLASRFFLGLAEAGLFPGVQFYLSCWYKRSEFGIRSAIFFSAAALAGSFGGLLAAAIAKMDGVGGKPGWAWIFILEGLATIVVGIASFWMVQDFPDEAKFLTDDERRRVLRRLAADKQGSSKHEDFKSAYIWQVVKDWKTYTGMITYMGCDGVLYAFSLFVPTIIKNLGYTSTRAQLLTVPPYAIAAVVTVIVGYVADRTQKRGIINMTMSMFGIIGFAMLISTSNPSVQYAGVYIAALGIYPCISNTITWTANNVEGVYARGVALGFVIGWGNLNGIVSSNIYRQADAPRFIPGHAVCILYEALFLFGGSLVQHIGLRIENKRKREGKYDYLVEGKSEEEIDALGDKRPDFMYTL</sequence>
<dbReference type="SUPFAM" id="SSF103473">
    <property type="entry name" value="MFS general substrate transporter"/>
    <property type="match status" value="1"/>
</dbReference>
<evidence type="ECO:0000313" key="10">
    <source>
        <dbReference type="Proteomes" id="UP001345013"/>
    </source>
</evidence>
<evidence type="ECO:0000259" key="8">
    <source>
        <dbReference type="PROSITE" id="PS50850"/>
    </source>
</evidence>
<evidence type="ECO:0000256" key="7">
    <source>
        <dbReference type="SAM" id="Phobius"/>
    </source>
</evidence>
<feature type="transmembrane region" description="Helical" evidence="7">
    <location>
        <begin position="327"/>
        <end position="347"/>
    </location>
</feature>
<comment type="caution">
    <text evidence="9">The sequence shown here is derived from an EMBL/GenBank/DDBJ whole genome shotgun (WGS) entry which is preliminary data.</text>
</comment>
<feature type="transmembrane region" description="Helical" evidence="7">
    <location>
        <begin position="219"/>
        <end position="241"/>
    </location>
</feature>
<evidence type="ECO:0000256" key="2">
    <source>
        <dbReference type="ARBA" id="ARBA00022448"/>
    </source>
</evidence>